<dbReference type="PaxDb" id="589924-Ferp_0517"/>
<dbReference type="RefSeq" id="WP_012965037.1">
    <property type="nucleotide sequence ID" value="NC_013849.1"/>
</dbReference>
<dbReference type="GeneID" id="8778018"/>
<dbReference type="AlphaFoldDB" id="D3S358"/>
<proteinExistence type="predicted"/>
<evidence type="ECO:0000313" key="2">
    <source>
        <dbReference type="Proteomes" id="UP000002613"/>
    </source>
</evidence>
<dbReference type="EMBL" id="CP001899">
    <property type="protein sequence ID" value="ADC64691.1"/>
    <property type="molecule type" value="Genomic_DNA"/>
</dbReference>
<reference evidence="2" key="1">
    <citation type="submission" date="2010-02" db="EMBL/GenBank/DDBJ databases">
        <title>Complete sequence of Ferroglobus placidus DSM 10642.</title>
        <authorList>
            <consortium name="US DOE Joint Genome Institute"/>
            <person name="Lucas S."/>
            <person name="Copeland A."/>
            <person name="Lapidus A."/>
            <person name="Cheng J.-F."/>
            <person name="Bruce D."/>
            <person name="Goodwin L."/>
            <person name="Pitluck S."/>
            <person name="Saunders E."/>
            <person name="Brettin T."/>
            <person name="Detter J.C."/>
            <person name="Han C."/>
            <person name="Tapia R."/>
            <person name="Larimer F."/>
            <person name="Land M."/>
            <person name="Hauser L."/>
            <person name="Kyrpides N."/>
            <person name="Ivanova N."/>
            <person name="Holmes D."/>
            <person name="Lovley D."/>
            <person name="Kyrpides N."/>
            <person name="Anderson I.J."/>
            <person name="Woyke T."/>
        </authorList>
    </citation>
    <scope>NUCLEOTIDE SEQUENCE [LARGE SCALE GENOMIC DNA]</scope>
    <source>
        <strain evidence="2">DSM 10642 / AEDII12DO</strain>
    </source>
</reference>
<dbReference type="KEGG" id="fpl:Ferp_0517"/>
<evidence type="ECO:0000313" key="1">
    <source>
        <dbReference type="EMBL" id="ADC64691.1"/>
    </source>
</evidence>
<dbReference type="Proteomes" id="UP000002613">
    <property type="component" value="Chromosome"/>
</dbReference>
<gene>
    <name evidence="1" type="ordered locus">Ferp_0517</name>
</gene>
<reference evidence="1 2" key="2">
    <citation type="journal article" date="2011" name="Stand. Genomic Sci.">
        <title>Complete genome sequence of Ferroglobus placidus AEDII12DO.</title>
        <authorList>
            <person name="Anderson I."/>
            <person name="Risso C."/>
            <person name="Holmes D."/>
            <person name="Lucas S."/>
            <person name="Copeland A."/>
            <person name="Lapidus A."/>
            <person name="Cheng J.F."/>
            <person name="Bruce D."/>
            <person name="Goodwin L."/>
            <person name="Pitluck S."/>
            <person name="Saunders E."/>
            <person name="Brettin T."/>
            <person name="Detter J.C."/>
            <person name="Han C."/>
            <person name="Tapia R."/>
            <person name="Larimer F."/>
            <person name="Land M."/>
            <person name="Hauser L."/>
            <person name="Woyke T."/>
            <person name="Lovley D."/>
            <person name="Kyrpides N."/>
            <person name="Ivanova N."/>
        </authorList>
    </citation>
    <scope>NUCLEOTIDE SEQUENCE [LARGE SCALE GENOMIC DNA]</scope>
    <source>
        <strain evidence="2">DSM 10642 / AEDII12DO</strain>
    </source>
</reference>
<accession>D3S358</accession>
<organism evidence="1 2">
    <name type="scientific">Ferroglobus placidus (strain DSM 10642 / AEDII12DO)</name>
    <dbReference type="NCBI Taxonomy" id="589924"/>
    <lineage>
        <taxon>Archaea</taxon>
        <taxon>Methanobacteriati</taxon>
        <taxon>Methanobacteriota</taxon>
        <taxon>Archaeoglobi</taxon>
        <taxon>Archaeoglobales</taxon>
        <taxon>Archaeoglobaceae</taxon>
        <taxon>Ferroglobus</taxon>
    </lineage>
</organism>
<name>D3S358_FERPA</name>
<sequence>MEDVVVRRYENFENYYDLVELPGGSHIPVPIAIQLVGIKEVAKIPVSRKVRNDNFFYCLECDEHSFFKCWEHYEPEIDVEEDLKLKEAVFVSLIRNGKHRKCRYIISIY</sequence>
<dbReference type="HOGENOM" id="CLU_2177788_0_0_2"/>
<protein>
    <submittedName>
        <fullName evidence="1">Uncharacterized protein</fullName>
    </submittedName>
</protein>
<keyword evidence="2" id="KW-1185">Reference proteome</keyword>
<dbReference type="STRING" id="589924.Ferp_0517"/>